<dbReference type="Proteomes" id="UP000027195">
    <property type="component" value="Unassembled WGS sequence"/>
</dbReference>
<feature type="compositionally biased region" description="Polar residues" evidence="1">
    <location>
        <begin position="264"/>
        <end position="282"/>
    </location>
</feature>
<feature type="domain" description="Protein kinase" evidence="2">
    <location>
        <begin position="1"/>
        <end position="242"/>
    </location>
</feature>
<dbReference type="InterPro" id="IPR008271">
    <property type="entry name" value="Ser/Thr_kinase_AS"/>
</dbReference>
<keyword evidence="4" id="KW-1185">Reference proteome</keyword>
<dbReference type="Pfam" id="PF07714">
    <property type="entry name" value="PK_Tyr_Ser-Thr"/>
    <property type="match status" value="1"/>
</dbReference>
<reference evidence="4" key="1">
    <citation type="journal article" date="2014" name="Proc. Natl. Acad. Sci. U.S.A.">
        <title>Extensive sampling of basidiomycete genomes demonstrates inadequacy of the white-rot/brown-rot paradigm for wood decay fungi.</title>
        <authorList>
            <person name="Riley R."/>
            <person name="Salamov A.A."/>
            <person name="Brown D.W."/>
            <person name="Nagy L.G."/>
            <person name="Floudas D."/>
            <person name="Held B.W."/>
            <person name="Levasseur A."/>
            <person name="Lombard V."/>
            <person name="Morin E."/>
            <person name="Otillar R."/>
            <person name="Lindquist E.A."/>
            <person name="Sun H."/>
            <person name="LaButti K.M."/>
            <person name="Schmutz J."/>
            <person name="Jabbour D."/>
            <person name="Luo H."/>
            <person name="Baker S.E."/>
            <person name="Pisabarro A.G."/>
            <person name="Walton J.D."/>
            <person name="Blanchette R.A."/>
            <person name="Henrissat B."/>
            <person name="Martin F."/>
            <person name="Cullen D."/>
            <person name="Hibbett D.S."/>
            <person name="Grigoriev I.V."/>
        </authorList>
    </citation>
    <scope>NUCLEOTIDE SEQUENCE [LARGE SCALE GENOMIC DNA]</scope>
    <source>
        <strain evidence="4">FD-172 SS1</strain>
    </source>
</reference>
<dbReference type="InterPro" id="IPR001245">
    <property type="entry name" value="Ser-Thr/Tyr_kinase_cat_dom"/>
</dbReference>
<dbReference type="SMART" id="SM00220">
    <property type="entry name" value="S_TKc"/>
    <property type="match status" value="1"/>
</dbReference>
<sequence length="282" mass="30454">LLHEASIWGMLNHPNIIPFLGLPSIDGLPHLMSPLMQNGAADEFVKKNPNVHRVHLLAQIAQGLEYMHTRDPPIVHGDLKANNILISDDGSACLSDFGLSRTHVDSGSEATATLAASSQAAQAPAPAQITMAYHANFRWGAPEVLLDGACRTPASDIYSLGRLVVELLTGDVPFPGLADRAIILHVAAGRYDRPEDSDAVACGLDDEMWALILECWDRDPLKRPSASRVVERLRCMPEPPSVDPSWKLRVRVGSRGDEGFSPRMSISSEATDSTVGSPTDVD</sequence>
<protein>
    <recommendedName>
        <fullName evidence="2">Protein kinase domain-containing protein</fullName>
    </recommendedName>
</protein>
<dbReference type="PIRSF" id="PIRSF000654">
    <property type="entry name" value="Integrin-linked_kinase"/>
    <property type="match status" value="1"/>
</dbReference>
<evidence type="ECO:0000259" key="2">
    <source>
        <dbReference type="PROSITE" id="PS50011"/>
    </source>
</evidence>
<dbReference type="GO" id="GO:0004674">
    <property type="term" value="F:protein serine/threonine kinase activity"/>
    <property type="evidence" value="ECO:0007669"/>
    <property type="project" value="TreeGrafter"/>
</dbReference>
<dbReference type="PROSITE" id="PS50011">
    <property type="entry name" value="PROTEIN_KINASE_DOM"/>
    <property type="match status" value="1"/>
</dbReference>
<dbReference type="InterPro" id="IPR011009">
    <property type="entry name" value="Kinase-like_dom_sf"/>
</dbReference>
<dbReference type="Gene3D" id="1.10.510.10">
    <property type="entry name" value="Transferase(Phosphotransferase) domain 1"/>
    <property type="match status" value="1"/>
</dbReference>
<feature type="region of interest" description="Disordered" evidence="1">
    <location>
        <begin position="256"/>
        <end position="282"/>
    </location>
</feature>
<accession>A0A067M3X2</accession>
<dbReference type="PANTHER" id="PTHR44329">
    <property type="entry name" value="SERINE/THREONINE-PROTEIN KINASE TNNI3K-RELATED"/>
    <property type="match status" value="1"/>
</dbReference>
<evidence type="ECO:0000256" key="1">
    <source>
        <dbReference type="SAM" id="MobiDB-lite"/>
    </source>
</evidence>
<dbReference type="PANTHER" id="PTHR44329:SF214">
    <property type="entry name" value="PROTEIN KINASE DOMAIN-CONTAINING PROTEIN"/>
    <property type="match status" value="1"/>
</dbReference>
<dbReference type="AlphaFoldDB" id="A0A067M3X2"/>
<dbReference type="InterPro" id="IPR000719">
    <property type="entry name" value="Prot_kinase_dom"/>
</dbReference>
<name>A0A067M3X2_BOTB1</name>
<proteinExistence type="predicted"/>
<dbReference type="PROSITE" id="PS00108">
    <property type="entry name" value="PROTEIN_KINASE_ST"/>
    <property type="match status" value="1"/>
</dbReference>
<evidence type="ECO:0000313" key="3">
    <source>
        <dbReference type="EMBL" id="KDQ06582.1"/>
    </source>
</evidence>
<dbReference type="GO" id="GO:0005524">
    <property type="term" value="F:ATP binding"/>
    <property type="evidence" value="ECO:0007669"/>
    <property type="project" value="InterPro"/>
</dbReference>
<dbReference type="InParanoid" id="A0A067M3X2"/>
<dbReference type="SUPFAM" id="SSF56112">
    <property type="entry name" value="Protein kinase-like (PK-like)"/>
    <property type="match status" value="1"/>
</dbReference>
<gene>
    <name evidence="3" type="ORF">BOTBODRAFT_121337</name>
</gene>
<evidence type="ECO:0000313" key="4">
    <source>
        <dbReference type="Proteomes" id="UP000027195"/>
    </source>
</evidence>
<organism evidence="3 4">
    <name type="scientific">Botryobasidium botryosum (strain FD-172 SS1)</name>
    <dbReference type="NCBI Taxonomy" id="930990"/>
    <lineage>
        <taxon>Eukaryota</taxon>
        <taxon>Fungi</taxon>
        <taxon>Dikarya</taxon>
        <taxon>Basidiomycota</taxon>
        <taxon>Agaricomycotina</taxon>
        <taxon>Agaricomycetes</taxon>
        <taxon>Cantharellales</taxon>
        <taxon>Botryobasidiaceae</taxon>
        <taxon>Botryobasidium</taxon>
    </lineage>
</organism>
<dbReference type="OrthoDB" id="10261027at2759"/>
<dbReference type="STRING" id="930990.A0A067M3X2"/>
<dbReference type="HOGENOM" id="CLU_000288_7_18_1"/>
<feature type="non-terminal residue" evidence="3">
    <location>
        <position position="1"/>
    </location>
</feature>
<dbReference type="EMBL" id="KL198130">
    <property type="protein sequence ID" value="KDQ06582.1"/>
    <property type="molecule type" value="Genomic_DNA"/>
</dbReference>
<dbReference type="InterPro" id="IPR051681">
    <property type="entry name" value="Ser/Thr_Kinases-Pseudokinases"/>
</dbReference>